<proteinExistence type="predicted"/>
<gene>
    <name evidence="1" type="ORF">BGT96224V316_LOCUS6296</name>
</gene>
<sequence>MCLNVFRSQHGVFAKFSLKINRWDTRYETPEEPNVLCDPIIRAFNDTIKKLEGEKVFN</sequence>
<dbReference type="AlphaFoldDB" id="A0A9X9ML23"/>
<evidence type="ECO:0000313" key="2">
    <source>
        <dbReference type="Proteomes" id="UP000324639"/>
    </source>
</evidence>
<organism evidence="1 2">
    <name type="scientific">Blumeria graminis f. sp. tritici</name>
    <dbReference type="NCBI Taxonomy" id="62690"/>
    <lineage>
        <taxon>Eukaryota</taxon>
        <taxon>Fungi</taxon>
        <taxon>Dikarya</taxon>
        <taxon>Ascomycota</taxon>
        <taxon>Pezizomycotina</taxon>
        <taxon>Leotiomycetes</taxon>
        <taxon>Erysiphales</taxon>
        <taxon>Erysiphaceae</taxon>
        <taxon>Blumeria</taxon>
    </lineage>
</organism>
<accession>A0A9X9ML23</accession>
<dbReference type="Proteomes" id="UP000324639">
    <property type="component" value="Chromosome Bgt_-09"/>
</dbReference>
<keyword evidence="2" id="KW-1185">Reference proteome</keyword>
<reference evidence="1 2" key="1">
    <citation type="submission" date="2018-08" db="EMBL/GenBank/DDBJ databases">
        <authorList>
            <person name="Muller C M."/>
        </authorList>
    </citation>
    <scope>NUCLEOTIDE SEQUENCE [LARGE SCALE GENOMIC DNA]</scope>
</reference>
<dbReference type="EMBL" id="LR026992">
    <property type="protein sequence ID" value="VDB92407.1"/>
    <property type="molecule type" value="Genomic_DNA"/>
</dbReference>
<name>A0A9X9ML23_BLUGR</name>
<evidence type="ECO:0000313" key="1">
    <source>
        <dbReference type="EMBL" id="VDB92407.1"/>
    </source>
</evidence>
<protein>
    <submittedName>
        <fullName evidence="1">Bgt-51046</fullName>
    </submittedName>
</protein>